<dbReference type="KEGG" id="dpx:DAPPUDRAFT_247555"/>
<evidence type="ECO:0000313" key="3">
    <source>
        <dbReference type="EMBL" id="EFX77465.1"/>
    </source>
</evidence>
<keyword evidence="1" id="KW-0677">Repeat</keyword>
<dbReference type="InterPro" id="IPR050611">
    <property type="entry name" value="ABCF"/>
</dbReference>
<accession>E9GSP6</accession>
<evidence type="ECO:0008006" key="5">
    <source>
        <dbReference type="Google" id="ProtNLM"/>
    </source>
</evidence>
<feature type="compositionally biased region" description="Polar residues" evidence="2">
    <location>
        <begin position="61"/>
        <end position="70"/>
    </location>
</feature>
<dbReference type="eggNOG" id="KOG0062">
    <property type="taxonomic scope" value="Eukaryota"/>
</dbReference>
<dbReference type="OrthoDB" id="2110130at2759"/>
<evidence type="ECO:0000256" key="2">
    <source>
        <dbReference type="SAM" id="MobiDB-lite"/>
    </source>
</evidence>
<dbReference type="STRING" id="6669.E9GSP6"/>
<dbReference type="HOGENOM" id="CLU_1449109_0_0_1"/>
<keyword evidence="4" id="KW-1185">Reference proteome</keyword>
<name>E9GSP6_DAPPU</name>
<proteinExistence type="predicted"/>
<dbReference type="Gene3D" id="3.40.50.300">
    <property type="entry name" value="P-loop containing nucleotide triphosphate hydrolases"/>
    <property type="match status" value="1"/>
</dbReference>
<feature type="compositionally biased region" description="Basic and acidic residues" evidence="2">
    <location>
        <begin position="33"/>
        <end position="60"/>
    </location>
</feature>
<dbReference type="InterPro" id="IPR027417">
    <property type="entry name" value="P-loop_NTPase"/>
</dbReference>
<sequence length="187" mass="20469">MAPHLGLTRGPGGSTHHPPLYKGIREVLRDVADNKGEEDDIRKLKKAETKLQQKATDKDTSSNPTGSTALTKKETRKEAKGTNNCKYIPIENLCTAYGNKQLLCSVNLFTRERIKLNVGENSAGKTTLLKILTGELNPNSQGGVALVSYDERLIRMICKELWVCAGDGSVRSIEGGFDEHSQDIAET</sequence>
<feature type="region of interest" description="Disordered" evidence="2">
    <location>
        <begin position="33"/>
        <end position="78"/>
    </location>
</feature>
<protein>
    <recommendedName>
        <fullName evidence="5">ABC transporter domain-containing protein</fullName>
    </recommendedName>
</protein>
<reference evidence="3 4" key="1">
    <citation type="journal article" date="2011" name="Science">
        <title>The ecoresponsive genome of Daphnia pulex.</title>
        <authorList>
            <person name="Colbourne J.K."/>
            <person name="Pfrender M.E."/>
            <person name="Gilbert D."/>
            <person name="Thomas W.K."/>
            <person name="Tucker A."/>
            <person name="Oakley T.H."/>
            <person name="Tokishita S."/>
            <person name="Aerts A."/>
            <person name="Arnold G.J."/>
            <person name="Basu M.K."/>
            <person name="Bauer D.J."/>
            <person name="Caceres C.E."/>
            <person name="Carmel L."/>
            <person name="Casola C."/>
            <person name="Choi J.H."/>
            <person name="Detter J.C."/>
            <person name="Dong Q."/>
            <person name="Dusheyko S."/>
            <person name="Eads B.D."/>
            <person name="Frohlich T."/>
            <person name="Geiler-Samerotte K.A."/>
            <person name="Gerlach D."/>
            <person name="Hatcher P."/>
            <person name="Jogdeo S."/>
            <person name="Krijgsveld J."/>
            <person name="Kriventseva E.V."/>
            <person name="Kultz D."/>
            <person name="Laforsch C."/>
            <person name="Lindquist E."/>
            <person name="Lopez J."/>
            <person name="Manak J.R."/>
            <person name="Muller J."/>
            <person name="Pangilinan J."/>
            <person name="Patwardhan R.P."/>
            <person name="Pitluck S."/>
            <person name="Pritham E.J."/>
            <person name="Rechtsteiner A."/>
            <person name="Rho M."/>
            <person name="Rogozin I.B."/>
            <person name="Sakarya O."/>
            <person name="Salamov A."/>
            <person name="Schaack S."/>
            <person name="Shapiro H."/>
            <person name="Shiga Y."/>
            <person name="Skalitzky C."/>
            <person name="Smith Z."/>
            <person name="Souvorov A."/>
            <person name="Sung W."/>
            <person name="Tang Z."/>
            <person name="Tsuchiya D."/>
            <person name="Tu H."/>
            <person name="Vos H."/>
            <person name="Wang M."/>
            <person name="Wolf Y.I."/>
            <person name="Yamagata H."/>
            <person name="Yamada T."/>
            <person name="Ye Y."/>
            <person name="Shaw J.R."/>
            <person name="Andrews J."/>
            <person name="Crease T.J."/>
            <person name="Tang H."/>
            <person name="Lucas S.M."/>
            <person name="Robertson H.M."/>
            <person name="Bork P."/>
            <person name="Koonin E.V."/>
            <person name="Zdobnov E.M."/>
            <person name="Grigoriev I.V."/>
            <person name="Lynch M."/>
            <person name="Boore J.L."/>
        </authorList>
    </citation>
    <scope>NUCLEOTIDE SEQUENCE [LARGE SCALE GENOMIC DNA]</scope>
</reference>
<dbReference type="AlphaFoldDB" id="E9GSP6"/>
<feature type="region of interest" description="Disordered" evidence="2">
    <location>
        <begin position="1"/>
        <end position="21"/>
    </location>
</feature>
<evidence type="ECO:0000256" key="1">
    <source>
        <dbReference type="ARBA" id="ARBA00022737"/>
    </source>
</evidence>
<evidence type="ECO:0000313" key="4">
    <source>
        <dbReference type="Proteomes" id="UP000000305"/>
    </source>
</evidence>
<dbReference type="InParanoid" id="E9GSP6"/>
<gene>
    <name evidence="3" type="ORF">DAPPUDRAFT_247555</name>
</gene>
<dbReference type="EMBL" id="GL732562">
    <property type="protein sequence ID" value="EFX77465.1"/>
    <property type="molecule type" value="Genomic_DNA"/>
</dbReference>
<organism evidence="3 4">
    <name type="scientific">Daphnia pulex</name>
    <name type="common">Water flea</name>
    <dbReference type="NCBI Taxonomy" id="6669"/>
    <lineage>
        <taxon>Eukaryota</taxon>
        <taxon>Metazoa</taxon>
        <taxon>Ecdysozoa</taxon>
        <taxon>Arthropoda</taxon>
        <taxon>Crustacea</taxon>
        <taxon>Branchiopoda</taxon>
        <taxon>Diplostraca</taxon>
        <taxon>Cladocera</taxon>
        <taxon>Anomopoda</taxon>
        <taxon>Daphniidae</taxon>
        <taxon>Daphnia</taxon>
    </lineage>
</organism>
<dbReference type="Proteomes" id="UP000000305">
    <property type="component" value="Unassembled WGS sequence"/>
</dbReference>
<dbReference type="PANTHER" id="PTHR19211">
    <property type="entry name" value="ATP-BINDING TRANSPORT PROTEIN-RELATED"/>
    <property type="match status" value="1"/>
</dbReference>
<dbReference type="SUPFAM" id="SSF52540">
    <property type="entry name" value="P-loop containing nucleoside triphosphate hydrolases"/>
    <property type="match status" value="1"/>
</dbReference>